<accession>A0A7J5BF63</accession>
<dbReference type="Proteomes" id="UP000433493">
    <property type="component" value="Unassembled WGS sequence"/>
</dbReference>
<proteinExistence type="predicted"/>
<sequence length="333" mass="36103">MQQSLSPISAIWTDLSSRLPKSNGWLHSGIAINDQGMIYCAHPEGGALLEICSKLTRSIPVELSELHGIATTPEPSLIAVADPGYRMTRLDGAHPQEQGAPYREEWTSGRAVLLNTTDGSIAREFQQPAIPAYAKAGWRPTSIAIGEGIHGAEVWIADGYGENLVHRFTWKGGHLATFDAHATGTALNCPHGILTQGHGADLRILIADRANRRIVTISPTGEVQRVFGREHLDSPSSLTTLQGRLFVTELHGGIAEFDPQDNYVRHLEASRPRSHEEAAWPNSPGGKSGTINAPTLQEGCFNSPHGLTSHRGSLYLTEWLIGGRLIKLTPLPH</sequence>
<organism evidence="2 3">
    <name type="scientific">Gulosibacter chungangensis</name>
    <dbReference type="NCBI Taxonomy" id="979746"/>
    <lineage>
        <taxon>Bacteria</taxon>
        <taxon>Bacillati</taxon>
        <taxon>Actinomycetota</taxon>
        <taxon>Actinomycetes</taxon>
        <taxon>Micrococcales</taxon>
        <taxon>Microbacteriaceae</taxon>
        <taxon>Gulosibacter</taxon>
    </lineage>
</organism>
<evidence type="ECO:0000313" key="3">
    <source>
        <dbReference type="Proteomes" id="UP000433493"/>
    </source>
</evidence>
<dbReference type="RefSeq" id="WP_158050920.1">
    <property type="nucleotide sequence ID" value="NZ_WBKB01000001.1"/>
</dbReference>
<reference evidence="2 3" key="1">
    <citation type="submission" date="2019-09" db="EMBL/GenBank/DDBJ databases">
        <title>Phylogeny of genus Pseudoclavibacter and closely related genus.</title>
        <authorList>
            <person name="Li Y."/>
        </authorList>
    </citation>
    <scope>NUCLEOTIDE SEQUENCE [LARGE SCALE GENOMIC DNA]</scope>
    <source>
        <strain evidence="2 3">KCTC 13959</strain>
    </source>
</reference>
<protein>
    <submittedName>
        <fullName evidence="2">Uncharacterized protein</fullName>
    </submittedName>
</protein>
<dbReference type="Gene3D" id="2.120.10.30">
    <property type="entry name" value="TolB, C-terminal domain"/>
    <property type="match status" value="1"/>
</dbReference>
<dbReference type="InterPro" id="IPR011042">
    <property type="entry name" value="6-blade_b-propeller_TolB-like"/>
</dbReference>
<feature type="region of interest" description="Disordered" evidence="1">
    <location>
        <begin position="274"/>
        <end position="297"/>
    </location>
</feature>
<dbReference type="AlphaFoldDB" id="A0A7J5BF63"/>
<keyword evidence="3" id="KW-1185">Reference proteome</keyword>
<dbReference type="SUPFAM" id="SSF101898">
    <property type="entry name" value="NHL repeat"/>
    <property type="match status" value="1"/>
</dbReference>
<name>A0A7J5BF63_9MICO</name>
<dbReference type="EMBL" id="WBKB01000001">
    <property type="protein sequence ID" value="KAB1644907.1"/>
    <property type="molecule type" value="Genomic_DNA"/>
</dbReference>
<evidence type="ECO:0000256" key="1">
    <source>
        <dbReference type="SAM" id="MobiDB-lite"/>
    </source>
</evidence>
<comment type="caution">
    <text evidence="2">The sequence shown here is derived from an EMBL/GenBank/DDBJ whole genome shotgun (WGS) entry which is preliminary data.</text>
</comment>
<dbReference type="OrthoDB" id="9762443at2"/>
<evidence type="ECO:0000313" key="2">
    <source>
        <dbReference type="EMBL" id="KAB1644907.1"/>
    </source>
</evidence>
<gene>
    <name evidence="2" type="ORF">F8O05_01160</name>
</gene>